<dbReference type="PANTHER" id="PTHR30489">
    <property type="entry name" value="LIPOPROTEIN-RELEASING SYSTEM TRANSMEMBRANE PROTEIN LOLE"/>
    <property type="match status" value="1"/>
</dbReference>
<dbReference type="Pfam" id="PF02687">
    <property type="entry name" value="FtsX"/>
    <property type="match status" value="1"/>
</dbReference>
<proteinExistence type="inferred from homology"/>
<feature type="domain" description="ABC3 transporter permease C-terminal" evidence="8">
    <location>
        <begin position="251"/>
        <end position="379"/>
    </location>
</feature>
<evidence type="ECO:0000313" key="9">
    <source>
        <dbReference type="EMBL" id="QPJ63487.1"/>
    </source>
</evidence>
<evidence type="ECO:0000313" key="10">
    <source>
        <dbReference type="Proteomes" id="UP000594688"/>
    </source>
</evidence>
<organism evidence="9 10">
    <name type="scientific">Candidatus Nitronauta litoralis</name>
    <dbReference type="NCBI Taxonomy" id="2705533"/>
    <lineage>
        <taxon>Bacteria</taxon>
        <taxon>Pseudomonadati</taxon>
        <taxon>Nitrospinota/Tectimicrobiota group</taxon>
        <taxon>Nitrospinota</taxon>
        <taxon>Nitrospinia</taxon>
        <taxon>Nitrospinales</taxon>
        <taxon>Nitrospinaceae</taxon>
        <taxon>Candidatus Nitronauta</taxon>
    </lineage>
</organism>
<evidence type="ECO:0000256" key="1">
    <source>
        <dbReference type="ARBA" id="ARBA00004651"/>
    </source>
</evidence>
<reference evidence="9 10" key="1">
    <citation type="submission" date="2020-02" db="EMBL/GenBank/DDBJ databases">
        <title>Genomic and physiological characterization of two novel Nitrospinaceae genera.</title>
        <authorList>
            <person name="Mueller A.J."/>
            <person name="Jung M.-Y."/>
            <person name="Strachan C.R."/>
            <person name="Herbold C.W."/>
            <person name="Kirkegaard R.H."/>
            <person name="Daims H."/>
        </authorList>
    </citation>
    <scope>NUCLEOTIDE SEQUENCE [LARGE SCALE GENOMIC DNA]</scope>
    <source>
        <strain evidence="9">EB</strain>
    </source>
</reference>
<dbReference type="EMBL" id="CP048685">
    <property type="protein sequence ID" value="QPJ63487.1"/>
    <property type="molecule type" value="Genomic_DNA"/>
</dbReference>
<feature type="transmembrane region" description="Helical" evidence="7">
    <location>
        <begin position="293"/>
        <end position="322"/>
    </location>
</feature>
<comment type="similarity">
    <text evidence="2">Belongs to the ABC-4 integral membrane protein family. LolC/E subfamily.</text>
</comment>
<evidence type="ECO:0000256" key="2">
    <source>
        <dbReference type="ARBA" id="ARBA00005236"/>
    </source>
</evidence>
<dbReference type="KEGG" id="nli:G3M70_17035"/>
<comment type="subcellular location">
    <subcellularLocation>
        <location evidence="1">Cell membrane</location>
        <topology evidence="1">Multi-pass membrane protein</topology>
    </subcellularLocation>
</comment>
<feature type="transmembrane region" description="Helical" evidence="7">
    <location>
        <begin position="352"/>
        <end position="371"/>
    </location>
</feature>
<keyword evidence="6 7" id="KW-0472">Membrane</keyword>
<sequence length="389" mass="44057">MIFQVAYRNFLGQGMRAILNVSVTALIIIATIFSLSLLNGFQAQSLKNLSITDVGGGHYRVPGFDILSPTDWEDLTRKIPETLSQFAHEQKAEVLVQQGQLFINNRLFPVQLRGLEMEQKLLDLPMAKLQEWSKPVEDIVPIIIGKQMSRKSKLNVGDQVVMKWRDKHGAVDALDTEVVDVIPLVNPRVDKGVAWLRLDHLRQITQRDKEITWVVVDEQKGNVEGLEFIDVDYLMRDLLALLKNDRRNTRLIIGILLMLAAISVFNAQYLNIFKRQKEIGTLMAMGMTPKQVIRLFTLEGSLAAIGAVFMAVILGVPFFIWFQATGFDVSHLSETGIPVRENIFLKFNVREIVSTISVIVFLMVIVAWWPVRRLSKLEPTLALRGRGIT</sequence>
<evidence type="ECO:0000256" key="3">
    <source>
        <dbReference type="ARBA" id="ARBA00022475"/>
    </source>
</evidence>
<evidence type="ECO:0000256" key="5">
    <source>
        <dbReference type="ARBA" id="ARBA00022989"/>
    </source>
</evidence>
<keyword evidence="3" id="KW-1003">Cell membrane</keyword>
<evidence type="ECO:0000256" key="4">
    <source>
        <dbReference type="ARBA" id="ARBA00022692"/>
    </source>
</evidence>
<evidence type="ECO:0000256" key="6">
    <source>
        <dbReference type="ARBA" id="ARBA00023136"/>
    </source>
</evidence>
<gene>
    <name evidence="9" type="ORF">G3M70_17035</name>
</gene>
<dbReference type="GO" id="GO:0044874">
    <property type="term" value="P:lipoprotein localization to outer membrane"/>
    <property type="evidence" value="ECO:0007669"/>
    <property type="project" value="TreeGrafter"/>
</dbReference>
<dbReference type="InterPro" id="IPR003838">
    <property type="entry name" value="ABC3_permease_C"/>
</dbReference>
<dbReference type="PANTHER" id="PTHR30489:SF0">
    <property type="entry name" value="LIPOPROTEIN-RELEASING SYSTEM TRANSMEMBRANE PROTEIN LOLE"/>
    <property type="match status" value="1"/>
</dbReference>
<dbReference type="AlphaFoldDB" id="A0A7T0BZP2"/>
<feature type="transmembrane region" description="Helical" evidence="7">
    <location>
        <begin position="251"/>
        <end position="272"/>
    </location>
</feature>
<keyword evidence="4 7" id="KW-0812">Transmembrane</keyword>
<dbReference type="InterPro" id="IPR051447">
    <property type="entry name" value="Lipoprotein-release_system"/>
</dbReference>
<dbReference type="GO" id="GO:0098797">
    <property type="term" value="C:plasma membrane protein complex"/>
    <property type="evidence" value="ECO:0007669"/>
    <property type="project" value="TreeGrafter"/>
</dbReference>
<protein>
    <submittedName>
        <fullName evidence="9">ABC transporter permease</fullName>
    </submittedName>
</protein>
<accession>A0A7T0BZP2</accession>
<keyword evidence="5 7" id="KW-1133">Transmembrane helix</keyword>
<feature type="transmembrane region" description="Helical" evidence="7">
    <location>
        <begin position="17"/>
        <end position="38"/>
    </location>
</feature>
<dbReference type="Proteomes" id="UP000594688">
    <property type="component" value="Chromosome"/>
</dbReference>
<evidence type="ECO:0000256" key="7">
    <source>
        <dbReference type="SAM" id="Phobius"/>
    </source>
</evidence>
<name>A0A7T0BZP2_9BACT</name>
<evidence type="ECO:0000259" key="8">
    <source>
        <dbReference type="Pfam" id="PF02687"/>
    </source>
</evidence>